<dbReference type="PANTHER" id="PTHR13696">
    <property type="entry name" value="P-LOOP CONTAINING NUCLEOSIDE TRIPHOSPHATE HYDROLASE"/>
    <property type="match status" value="1"/>
</dbReference>
<dbReference type="CDD" id="cd02042">
    <property type="entry name" value="ParAB_family"/>
    <property type="match status" value="1"/>
</dbReference>
<gene>
    <name evidence="2" type="ORF">SAMN05443668_10458</name>
</gene>
<sequence>MLLIDLDPQASLTFSFYDPNEWEASLADSHTIKRWFDELVVAQGDTSLVDLIVRPPAANARIKGAGSIDLVASHLGLINVDLVLAAELVVAPAKSRPKYLEVHSWLAAGLASPGLPAYDVVLIDCPPNFNVVTKTAIVASDDILIPSRADYLSTLGISYLLGNVNDLVGEYNEYTGQVGGKRAKTWTRIEPRVLGVLFTMVQLYGGRPTIASQDFISRMQNRLMVPTFDVKIRSHQGVFAQSSHKGVPVALTPELHSDVAREIRNLATEFLAKIGWKDSND</sequence>
<evidence type="ECO:0000259" key="1">
    <source>
        <dbReference type="Pfam" id="PF13614"/>
    </source>
</evidence>
<dbReference type="Gene3D" id="3.40.50.300">
    <property type="entry name" value="P-loop containing nucleotide triphosphate hydrolases"/>
    <property type="match status" value="1"/>
</dbReference>
<reference evidence="2 3" key="1">
    <citation type="submission" date="2016-11" db="EMBL/GenBank/DDBJ databases">
        <authorList>
            <person name="Jaros S."/>
            <person name="Januszkiewicz K."/>
            <person name="Wedrychowicz H."/>
        </authorList>
    </citation>
    <scope>NUCLEOTIDE SEQUENCE [LARGE SCALE GENOMIC DNA]</scope>
    <source>
        <strain evidence="2 3">DSM 46144</strain>
    </source>
</reference>
<dbReference type="AlphaFoldDB" id="A0A1M7Q2D5"/>
<feature type="domain" description="AAA" evidence="1">
    <location>
        <begin position="2"/>
        <end position="172"/>
    </location>
</feature>
<dbReference type="PANTHER" id="PTHR13696:SF99">
    <property type="entry name" value="COBYRINIC ACID AC-DIAMIDE SYNTHASE"/>
    <property type="match status" value="1"/>
</dbReference>
<dbReference type="InterPro" id="IPR050678">
    <property type="entry name" value="DNA_Partitioning_ATPase"/>
</dbReference>
<dbReference type="Proteomes" id="UP000184440">
    <property type="component" value="Unassembled WGS sequence"/>
</dbReference>
<protein>
    <submittedName>
        <fullName evidence="2">Chromosome partitioning protein</fullName>
    </submittedName>
</protein>
<dbReference type="SUPFAM" id="SSF52540">
    <property type="entry name" value="P-loop containing nucleoside triphosphate hydrolases"/>
    <property type="match status" value="1"/>
</dbReference>
<dbReference type="InterPro" id="IPR025669">
    <property type="entry name" value="AAA_dom"/>
</dbReference>
<dbReference type="InterPro" id="IPR027417">
    <property type="entry name" value="P-loop_NTPase"/>
</dbReference>
<name>A0A1M7Q2D5_9ACTN</name>
<dbReference type="STRING" id="134849.SAMN05443668_10458"/>
<accession>A0A1M7Q2D5</accession>
<organism evidence="2 3">
    <name type="scientific">Cryptosporangium aurantiacum</name>
    <dbReference type="NCBI Taxonomy" id="134849"/>
    <lineage>
        <taxon>Bacteria</taxon>
        <taxon>Bacillati</taxon>
        <taxon>Actinomycetota</taxon>
        <taxon>Actinomycetes</taxon>
        <taxon>Cryptosporangiales</taxon>
        <taxon>Cryptosporangiaceae</taxon>
        <taxon>Cryptosporangium</taxon>
    </lineage>
</organism>
<dbReference type="EMBL" id="FRCS01000004">
    <property type="protein sequence ID" value="SHN24357.1"/>
    <property type="molecule type" value="Genomic_DNA"/>
</dbReference>
<evidence type="ECO:0000313" key="2">
    <source>
        <dbReference type="EMBL" id="SHN24357.1"/>
    </source>
</evidence>
<evidence type="ECO:0000313" key="3">
    <source>
        <dbReference type="Proteomes" id="UP000184440"/>
    </source>
</evidence>
<keyword evidence="3" id="KW-1185">Reference proteome</keyword>
<dbReference type="Pfam" id="PF13614">
    <property type="entry name" value="AAA_31"/>
    <property type="match status" value="1"/>
</dbReference>
<proteinExistence type="predicted"/>